<dbReference type="Ensembl" id="ENSNMLT00000002938.1">
    <property type="protein sequence ID" value="ENSNMLP00000002557.1"/>
    <property type="gene ID" value="ENSNMLG00000001876.1"/>
</dbReference>
<proteinExistence type="inferred from homology"/>
<feature type="domain" description="C2H2-type" evidence="10">
    <location>
        <begin position="212"/>
        <end position="239"/>
    </location>
</feature>
<dbReference type="AlphaFoldDB" id="A0A8C6S9S9"/>
<dbReference type="GO" id="GO:0000981">
    <property type="term" value="F:DNA-binding transcription factor activity, RNA polymerase II-specific"/>
    <property type="evidence" value="ECO:0007669"/>
    <property type="project" value="TreeGrafter"/>
</dbReference>
<dbReference type="SUPFAM" id="SSF57667">
    <property type="entry name" value="beta-beta-alpha zinc fingers"/>
    <property type="match status" value="2"/>
</dbReference>
<dbReference type="FunFam" id="3.30.160.60:FF:000358">
    <property type="entry name" value="zinc finger protein 24"/>
    <property type="match status" value="1"/>
</dbReference>
<dbReference type="InterPro" id="IPR013087">
    <property type="entry name" value="Znf_C2H2_type"/>
</dbReference>
<comment type="subcellular location">
    <subcellularLocation>
        <location evidence="1">Nucleus</location>
    </subcellularLocation>
</comment>
<dbReference type="GO" id="GO:0031519">
    <property type="term" value="C:PcG protein complex"/>
    <property type="evidence" value="ECO:0007669"/>
    <property type="project" value="TreeGrafter"/>
</dbReference>
<feature type="domain" description="C2H2-type" evidence="10">
    <location>
        <begin position="240"/>
        <end position="267"/>
    </location>
</feature>
<feature type="region of interest" description="Disordered" evidence="9">
    <location>
        <begin position="101"/>
        <end position="124"/>
    </location>
</feature>
<keyword evidence="12" id="KW-1185">Reference proteome</keyword>
<evidence type="ECO:0000256" key="3">
    <source>
        <dbReference type="ARBA" id="ARBA00022723"/>
    </source>
</evidence>
<dbReference type="FunFam" id="3.30.160.60:FF:000145">
    <property type="entry name" value="Zinc finger protein 574"/>
    <property type="match status" value="1"/>
</dbReference>
<evidence type="ECO:0000256" key="2">
    <source>
        <dbReference type="ARBA" id="ARBA00006991"/>
    </source>
</evidence>
<evidence type="ECO:0000256" key="1">
    <source>
        <dbReference type="ARBA" id="ARBA00004123"/>
    </source>
</evidence>
<dbReference type="Gene3D" id="3.30.160.60">
    <property type="entry name" value="Classic Zinc Finger"/>
    <property type="match status" value="4"/>
</dbReference>
<accession>A0A8C6S9S9</accession>
<evidence type="ECO:0000256" key="7">
    <source>
        <dbReference type="ARBA" id="ARBA00023242"/>
    </source>
</evidence>
<dbReference type="GO" id="GO:0008270">
    <property type="term" value="F:zinc ion binding"/>
    <property type="evidence" value="ECO:0007669"/>
    <property type="project" value="UniProtKB-KW"/>
</dbReference>
<dbReference type="GO" id="GO:0000978">
    <property type="term" value="F:RNA polymerase II cis-regulatory region sequence-specific DNA binding"/>
    <property type="evidence" value="ECO:0007669"/>
    <property type="project" value="TreeGrafter"/>
</dbReference>
<dbReference type="SMART" id="SM00355">
    <property type="entry name" value="ZnF_C2H2"/>
    <property type="match status" value="4"/>
</dbReference>
<feature type="domain" description="C2H2-type" evidence="10">
    <location>
        <begin position="270"/>
        <end position="297"/>
    </location>
</feature>
<dbReference type="FunFam" id="3.30.160.60:FF:000281">
    <property type="entry name" value="Zinc finger protein 558 isoform X1"/>
    <property type="match status" value="1"/>
</dbReference>
<organism evidence="11 12">
    <name type="scientific">Neogobius melanostomus</name>
    <name type="common">round goby</name>
    <dbReference type="NCBI Taxonomy" id="47308"/>
    <lineage>
        <taxon>Eukaryota</taxon>
        <taxon>Metazoa</taxon>
        <taxon>Chordata</taxon>
        <taxon>Craniata</taxon>
        <taxon>Vertebrata</taxon>
        <taxon>Euteleostomi</taxon>
        <taxon>Actinopterygii</taxon>
        <taxon>Neopterygii</taxon>
        <taxon>Teleostei</taxon>
        <taxon>Neoteleostei</taxon>
        <taxon>Acanthomorphata</taxon>
        <taxon>Gobiaria</taxon>
        <taxon>Gobiiformes</taxon>
        <taxon>Gobioidei</taxon>
        <taxon>Gobiidae</taxon>
        <taxon>Benthophilinae</taxon>
        <taxon>Neogobiini</taxon>
        <taxon>Neogobius</taxon>
    </lineage>
</organism>
<evidence type="ECO:0000256" key="4">
    <source>
        <dbReference type="ARBA" id="ARBA00022737"/>
    </source>
</evidence>
<dbReference type="GO" id="GO:0005667">
    <property type="term" value="C:transcription regulator complex"/>
    <property type="evidence" value="ECO:0007669"/>
    <property type="project" value="TreeGrafter"/>
</dbReference>
<feature type="region of interest" description="Disordered" evidence="9">
    <location>
        <begin position="142"/>
        <end position="167"/>
    </location>
</feature>
<sequence length="340" mass="38420">MIRATGSGSQRERVTRWSNLYFNGDERKYGLWEFKFLRYLRLLGLKGAILGESDNDQERNKEAYAELIQVLDDKSLSLVWREAADDGRKALKILREHYTGETRGVQTPSLSPGPPAQKQEIPETPEIKEDVVEVIIKEEEEQLPVSVPESSAVCVKREDSDTDNDDDCELFRCSSAKSTALFPKNQSAPEPSASVNDEELSGAAPSALGKKHQCLVCKKRFVTKQVLQDHVRVHTGERPYCCSVCGKTFTQRSNLSTHERVHSGAEGKKHQCSVCKRRFSQKHVLRKHVRVHTGERPYSCSVCGTTFAQKINLSKHERSHSVERPYSCPVCNKHSPKRVI</sequence>
<evidence type="ECO:0000259" key="10">
    <source>
        <dbReference type="PROSITE" id="PS50157"/>
    </source>
</evidence>
<evidence type="ECO:0000313" key="11">
    <source>
        <dbReference type="Ensembl" id="ENSNMLP00000002557.1"/>
    </source>
</evidence>
<dbReference type="Proteomes" id="UP000694523">
    <property type="component" value="Unplaced"/>
</dbReference>
<feature type="domain" description="C2H2-type" evidence="10">
    <location>
        <begin position="298"/>
        <end position="325"/>
    </location>
</feature>
<evidence type="ECO:0000256" key="9">
    <source>
        <dbReference type="SAM" id="MobiDB-lite"/>
    </source>
</evidence>
<dbReference type="PROSITE" id="PS50157">
    <property type="entry name" value="ZINC_FINGER_C2H2_2"/>
    <property type="match status" value="4"/>
</dbReference>
<dbReference type="PANTHER" id="PTHR14003:SF23">
    <property type="entry name" value="ZINC FINGER PROTEIN 143"/>
    <property type="match status" value="1"/>
</dbReference>
<evidence type="ECO:0000256" key="5">
    <source>
        <dbReference type="ARBA" id="ARBA00022771"/>
    </source>
</evidence>
<dbReference type="InterPro" id="IPR036236">
    <property type="entry name" value="Znf_C2H2_sf"/>
</dbReference>
<keyword evidence="6" id="KW-0862">Zinc</keyword>
<dbReference type="PANTHER" id="PTHR14003">
    <property type="entry name" value="TRANSCRIPTIONAL REPRESSOR PROTEIN YY"/>
    <property type="match status" value="1"/>
</dbReference>
<evidence type="ECO:0000256" key="8">
    <source>
        <dbReference type="PROSITE-ProRule" id="PRU00042"/>
    </source>
</evidence>
<keyword evidence="4" id="KW-0677">Repeat</keyword>
<reference evidence="11" key="2">
    <citation type="submission" date="2025-09" db="UniProtKB">
        <authorList>
            <consortium name="Ensembl"/>
        </authorList>
    </citation>
    <scope>IDENTIFICATION</scope>
</reference>
<keyword evidence="5 8" id="KW-0863">Zinc-finger</keyword>
<evidence type="ECO:0000313" key="12">
    <source>
        <dbReference type="Proteomes" id="UP000694523"/>
    </source>
</evidence>
<dbReference type="GO" id="GO:0000785">
    <property type="term" value="C:chromatin"/>
    <property type="evidence" value="ECO:0007669"/>
    <property type="project" value="TreeGrafter"/>
</dbReference>
<keyword evidence="7" id="KW-0539">Nucleus</keyword>
<protein>
    <recommendedName>
        <fullName evidence="10">C2H2-type domain-containing protein</fullName>
    </recommendedName>
</protein>
<name>A0A8C6S9S9_9GOBI</name>
<comment type="similarity">
    <text evidence="2">Belongs to the krueppel C2H2-type zinc-finger protein family.</text>
</comment>
<reference evidence="11" key="1">
    <citation type="submission" date="2025-08" db="UniProtKB">
        <authorList>
            <consortium name="Ensembl"/>
        </authorList>
    </citation>
    <scope>IDENTIFICATION</scope>
</reference>
<dbReference type="Pfam" id="PF00096">
    <property type="entry name" value="zf-C2H2"/>
    <property type="match status" value="4"/>
</dbReference>
<keyword evidence="3" id="KW-0479">Metal-binding</keyword>
<dbReference type="PROSITE" id="PS00028">
    <property type="entry name" value="ZINC_FINGER_C2H2_1"/>
    <property type="match status" value="4"/>
</dbReference>
<evidence type="ECO:0000256" key="6">
    <source>
        <dbReference type="ARBA" id="ARBA00022833"/>
    </source>
</evidence>